<dbReference type="Proteomes" id="UP000516437">
    <property type="component" value="Chromosome 5"/>
</dbReference>
<name>A0A6A1VP65_9ROSI</name>
<comment type="caution">
    <text evidence="3">The sequence shown here is derived from an EMBL/GenBank/DDBJ whole genome shotgun (WGS) entry which is preliminary data.</text>
</comment>
<evidence type="ECO:0000259" key="2">
    <source>
        <dbReference type="Pfam" id="PF13968"/>
    </source>
</evidence>
<feature type="transmembrane region" description="Helical" evidence="1">
    <location>
        <begin position="150"/>
        <end position="168"/>
    </location>
</feature>
<dbReference type="OrthoDB" id="1689146at2759"/>
<feature type="transmembrane region" description="Helical" evidence="1">
    <location>
        <begin position="47"/>
        <end position="69"/>
    </location>
</feature>
<evidence type="ECO:0000256" key="1">
    <source>
        <dbReference type="SAM" id="Phobius"/>
    </source>
</evidence>
<organism evidence="3 4">
    <name type="scientific">Morella rubra</name>
    <name type="common">Chinese bayberry</name>
    <dbReference type="NCBI Taxonomy" id="262757"/>
    <lineage>
        <taxon>Eukaryota</taxon>
        <taxon>Viridiplantae</taxon>
        <taxon>Streptophyta</taxon>
        <taxon>Embryophyta</taxon>
        <taxon>Tracheophyta</taxon>
        <taxon>Spermatophyta</taxon>
        <taxon>Magnoliopsida</taxon>
        <taxon>eudicotyledons</taxon>
        <taxon>Gunneridae</taxon>
        <taxon>Pentapetalae</taxon>
        <taxon>rosids</taxon>
        <taxon>fabids</taxon>
        <taxon>Fagales</taxon>
        <taxon>Myricaceae</taxon>
        <taxon>Morella</taxon>
    </lineage>
</organism>
<evidence type="ECO:0000313" key="3">
    <source>
        <dbReference type="EMBL" id="KAB1214533.1"/>
    </source>
</evidence>
<feature type="transmembrane region" description="Helical" evidence="1">
    <location>
        <begin position="350"/>
        <end position="375"/>
    </location>
</feature>
<protein>
    <recommendedName>
        <fullName evidence="2">DUF4220 domain-containing protein</fullName>
    </recommendedName>
</protein>
<proteinExistence type="predicted"/>
<dbReference type="InterPro" id="IPR025315">
    <property type="entry name" value="DUF4220"/>
</dbReference>
<feature type="transmembrane region" description="Helical" evidence="1">
    <location>
        <begin position="310"/>
        <end position="330"/>
    </location>
</feature>
<dbReference type="InterPro" id="IPR007658">
    <property type="entry name" value="DUF594"/>
</dbReference>
<keyword evidence="1" id="KW-0812">Transmembrane</keyword>
<dbReference type="PANTHER" id="PTHR31325">
    <property type="entry name" value="OS01G0798800 PROTEIN-RELATED"/>
    <property type="match status" value="1"/>
</dbReference>
<sequence>MVQPIPSSVRKAWDTWNIRVVVLSSLMLQTVLILVAPFRKRTGQKLVILLIWSSYLLADWAADFAVGLISSGQGNKGGSRASKLANSPSNDDNSDLLAFWAPFLLLHLGGPDTITAFALEDNELWLRHFLGLVFQFAATVYVYIQTLPINKLWIPTVLMFLAGIIKYFERTRSLYLASLDSFRQSMLKAPDPGPNYAKLMEEYSSMKEARLPTKIEMTPEPDKEAKDANKSVKEDGLDEFEVVLYAYQYYRIFKGLVVDLILSFRERKESREFFLNREPEDALKVIEVELNFIYDVLFTKVVVVHSVKGYLSRFVSFSSVVVALGLFWSLEKHEHEHNFEKFDIVVTYTLLFGAITLDAIALFMLIFSDWTVAGLEKSKQNSVRRYVMDKFLKFKKSKWSKQNGGPEALATPILFRRWSEKVSAFNLITFCLKKGPQKSVPDVEHSQACFPAFFNATPTLYLSCRKVCQFFSVQNAISSLGIEDFLDEWFHVSRKPLTKKLWDFIFQELQRKSEVAEDSETAKRICSARGAYVLRDAELESDNPNIYSNLLEYIENVEYDESLLLWHVATELCYQHEEEDVSRNGEKSKKSDGDRDVSKLLSDYMLYLLIMQTKMMSAVAGIGQIRFRDTRAEAERFFVRKDLGPEKTKEACEKILSLNTEVKPVDVKGDRSKSVLFEACRLAKELQKLEGRKWEIMNKVWVEMLSYGASHCRPDTHAQQISIGGQLITLVWLLMAHFGLGEQFQIREGHARAKLLVGK</sequence>
<keyword evidence="1" id="KW-1133">Transmembrane helix</keyword>
<feature type="transmembrane region" description="Helical" evidence="1">
    <location>
        <begin position="126"/>
        <end position="144"/>
    </location>
</feature>
<feature type="domain" description="DUF4220" evidence="2">
    <location>
        <begin position="52"/>
        <end position="429"/>
    </location>
</feature>
<evidence type="ECO:0000313" key="4">
    <source>
        <dbReference type="Proteomes" id="UP000516437"/>
    </source>
</evidence>
<feature type="transmembrane region" description="Helical" evidence="1">
    <location>
        <begin position="97"/>
        <end position="119"/>
    </location>
</feature>
<dbReference type="Pfam" id="PF04578">
    <property type="entry name" value="DUF594"/>
    <property type="match status" value="1"/>
</dbReference>
<dbReference type="EMBL" id="RXIC02000023">
    <property type="protein sequence ID" value="KAB1214533.1"/>
    <property type="molecule type" value="Genomic_DNA"/>
</dbReference>
<dbReference type="Pfam" id="PF13968">
    <property type="entry name" value="DUF4220"/>
    <property type="match status" value="1"/>
</dbReference>
<feature type="transmembrane region" description="Helical" evidence="1">
    <location>
        <begin position="16"/>
        <end position="35"/>
    </location>
</feature>
<keyword evidence="4" id="KW-1185">Reference proteome</keyword>
<reference evidence="3 4" key="1">
    <citation type="journal article" date="2019" name="Plant Biotechnol. J.">
        <title>The red bayberry genome and genetic basis of sex determination.</title>
        <authorList>
            <person name="Jia H.M."/>
            <person name="Jia H.J."/>
            <person name="Cai Q.L."/>
            <person name="Wang Y."/>
            <person name="Zhao H.B."/>
            <person name="Yang W.F."/>
            <person name="Wang G.Y."/>
            <person name="Li Y.H."/>
            <person name="Zhan D.L."/>
            <person name="Shen Y.T."/>
            <person name="Niu Q.F."/>
            <person name="Chang L."/>
            <person name="Qiu J."/>
            <person name="Zhao L."/>
            <person name="Xie H.B."/>
            <person name="Fu W.Y."/>
            <person name="Jin J."/>
            <person name="Li X.W."/>
            <person name="Jiao Y."/>
            <person name="Zhou C.C."/>
            <person name="Tu T."/>
            <person name="Chai C.Y."/>
            <person name="Gao J.L."/>
            <person name="Fan L.J."/>
            <person name="van de Weg E."/>
            <person name="Wang J.Y."/>
            <person name="Gao Z.S."/>
        </authorList>
    </citation>
    <scope>NUCLEOTIDE SEQUENCE [LARGE SCALE GENOMIC DNA]</scope>
    <source>
        <tissue evidence="3">Leaves</tissue>
    </source>
</reference>
<gene>
    <name evidence="3" type="ORF">CJ030_MR5G013424</name>
</gene>
<accession>A0A6A1VP65</accession>
<dbReference type="AlphaFoldDB" id="A0A6A1VP65"/>
<keyword evidence="1" id="KW-0472">Membrane</keyword>